<dbReference type="InterPro" id="IPR016181">
    <property type="entry name" value="Acyl_CoA_acyltransferase"/>
</dbReference>
<dbReference type="Pfam" id="PF00583">
    <property type="entry name" value="Acetyltransf_1"/>
    <property type="match status" value="1"/>
</dbReference>
<dbReference type="PROSITE" id="PS51186">
    <property type="entry name" value="GNAT"/>
    <property type="match status" value="1"/>
</dbReference>
<name>A0A6I6JHZ5_9BACT</name>
<reference evidence="4 5" key="1">
    <citation type="submission" date="2019-11" db="EMBL/GenBank/DDBJ databases">
        <authorList>
            <person name="Zheng R.K."/>
            <person name="Sun C.M."/>
        </authorList>
    </citation>
    <scope>NUCLEOTIDE SEQUENCE [LARGE SCALE GENOMIC DNA]</scope>
    <source>
        <strain evidence="4 5">SRB007</strain>
    </source>
</reference>
<sequence length="164" mass="18179">MSNCTIRTVTPEDLTACHTVEVRSFPPCEAAWTSSLENRINIYPEGFLVAEMDGRVVGQVNSGSTGKDDITDEEFKQLIGHDPDGGNIVIFSLSVLPEYRKNGVGGKLMTRFIQQARDLRKKRILLLCKADLIPYYSRFGFVDNGLSASTHGGAEWHEMALTLI</sequence>
<evidence type="ECO:0000256" key="1">
    <source>
        <dbReference type="ARBA" id="ARBA00022679"/>
    </source>
</evidence>
<dbReference type="PANTHER" id="PTHR10908:SF0">
    <property type="entry name" value="SEROTONIN N-ACETYLTRANSFERASE"/>
    <property type="match status" value="1"/>
</dbReference>
<dbReference type="KEGG" id="psel:GM415_11915"/>
<evidence type="ECO:0000313" key="4">
    <source>
        <dbReference type="EMBL" id="QGY40799.1"/>
    </source>
</evidence>
<dbReference type="RefSeq" id="WP_158948441.1">
    <property type="nucleotide sequence ID" value="NZ_CP046400.1"/>
</dbReference>
<proteinExistence type="predicted"/>
<dbReference type="AlphaFoldDB" id="A0A6I6JHZ5"/>
<dbReference type="CDD" id="cd04301">
    <property type="entry name" value="NAT_SF"/>
    <property type="match status" value="1"/>
</dbReference>
<dbReference type="InterPro" id="IPR000182">
    <property type="entry name" value="GNAT_dom"/>
</dbReference>
<gene>
    <name evidence="4" type="ORF">GM415_11915</name>
</gene>
<organism evidence="4 5">
    <name type="scientific">Pseudodesulfovibrio cashew</name>
    <dbReference type="NCBI Taxonomy" id="2678688"/>
    <lineage>
        <taxon>Bacteria</taxon>
        <taxon>Pseudomonadati</taxon>
        <taxon>Thermodesulfobacteriota</taxon>
        <taxon>Desulfovibrionia</taxon>
        <taxon>Desulfovibrionales</taxon>
        <taxon>Desulfovibrionaceae</taxon>
    </lineage>
</organism>
<keyword evidence="2" id="KW-0012">Acyltransferase</keyword>
<evidence type="ECO:0000256" key="2">
    <source>
        <dbReference type="ARBA" id="ARBA00023315"/>
    </source>
</evidence>
<protein>
    <submittedName>
        <fullName evidence="4">GNAT family N-acetyltransferase</fullName>
    </submittedName>
</protein>
<dbReference type="InterPro" id="IPR051635">
    <property type="entry name" value="SNAT-like"/>
</dbReference>
<keyword evidence="1 4" id="KW-0808">Transferase</keyword>
<dbReference type="GO" id="GO:0008080">
    <property type="term" value="F:N-acetyltransferase activity"/>
    <property type="evidence" value="ECO:0007669"/>
    <property type="project" value="UniProtKB-ARBA"/>
</dbReference>
<dbReference type="PANTHER" id="PTHR10908">
    <property type="entry name" value="SEROTONIN N-ACETYLTRANSFERASE"/>
    <property type="match status" value="1"/>
</dbReference>
<dbReference type="Gene3D" id="3.40.630.30">
    <property type="match status" value="1"/>
</dbReference>
<accession>A0A6I6JHZ5</accession>
<evidence type="ECO:0000259" key="3">
    <source>
        <dbReference type="PROSITE" id="PS51186"/>
    </source>
</evidence>
<evidence type="ECO:0000313" key="5">
    <source>
        <dbReference type="Proteomes" id="UP000428328"/>
    </source>
</evidence>
<dbReference type="EMBL" id="CP046400">
    <property type="protein sequence ID" value="QGY40799.1"/>
    <property type="molecule type" value="Genomic_DNA"/>
</dbReference>
<keyword evidence="5" id="KW-1185">Reference proteome</keyword>
<feature type="domain" description="N-acetyltransferase" evidence="3">
    <location>
        <begin position="4"/>
        <end position="164"/>
    </location>
</feature>
<dbReference type="SUPFAM" id="SSF55729">
    <property type="entry name" value="Acyl-CoA N-acyltransferases (Nat)"/>
    <property type="match status" value="1"/>
</dbReference>
<dbReference type="Proteomes" id="UP000428328">
    <property type="component" value="Chromosome"/>
</dbReference>